<evidence type="ECO:0000259" key="7">
    <source>
        <dbReference type="PROSITE" id="PS51192"/>
    </source>
</evidence>
<dbReference type="SUPFAM" id="SSF52540">
    <property type="entry name" value="P-loop containing nucleoside triphosphate hydrolases"/>
    <property type="match status" value="1"/>
</dbReference>
<keyword evidence="6" id="KW-1133">Transmembrane helix</keyword>
<comment type="caution">
    <text evidence="9">The sequence shown here is derived from an EMBL/GenBank/DDBJ whole genome shotgun (WGS) entry which is preliminary data.</text>
</comment>
<keyword evidence="5" id="KW-0238">DNA-binding</keyword>
<feature type="domain" description="Helicase ATP-binding" evidence="7">
    <location>
        <begin position="24"/>
        <end position="191"/>
    </location>
</feature>
<sequence length="501" mass="57404">MMLEKILKDRFGYSHFREGQHEIIEDVLSKRDVFAMLPTGSGKSLCYLLPGYILHGLIIIVSPLLSLMEDQCQQIHMSGEKRAAALNSFLNGKERTIVMDRLDRLKFLFISPEMLQSRKVIQKLSRCHISLFVVDEAHCISQWGHEFRPDYLKLADVRETLGSPPCLALTATANDKVRKDILNQLKIDDARQHLYSVDRENIAMLVYKLNNIDEKISKTIDAVSNIEGPGIIYSYSREWAEKLSWMLKEHTNLRAAYYHGGLQPEDRLLIQHQFLNNQLDVICCTNAFGMGINKPNVRYVIHFHYPRHINSYIQEIGRAGRDGLPSAAITFYCEEDEILPRTLIESEYPNQKALSRILQKVKSNQLPPDSNEAIQVFIEEGCSETAARFLQYQFSLINVKEYTIEEIGIYLEKIITSRKQQKFQELYEMQCWLVTKGCKREALLAAFGEKKTNIVSKCCSYCGVAIKEYKKTAAGYTQEQASLDTWKETLGHLLGQEAGVT</sequence>
<keyword evidence="6" id="KW-0812">Transmembrane</keyword>
<dbReference type="InterPro" id="IPR002464">
    <property type="entry name" value="DNA/RNA_helicase_DEAH_CS"/>
</dbReference>
<dbReference type="SMART" id="SM00487">
    <property type="entry name" value="DEXDc"/>
    <property type="match status" value="1"/>
</dbReference>
<dbReference type="NCBIfam" id="TIGR00614">
    <property type="entry name" value="recQ_fam"/>
    <property type="match status" value="1"/>
</dbReference>
<dbReference type="InterPro" id="IPR014001">
    <property type="entry name" value="Helicase_ATP-bd"/>
</dbReference>
<evidence type="ECO:0000313" key="10">
    <source>
        <dbReference type="Proteomes" id="UP001596505"/>
    </source>
</evidence>
<dbReference type="PANTHER" id="PTHR13710">
    <property type="entry name" value="DNA HELICASE RECQ FAMILY MEMBER"/>
    <property type="match status" value="1"/>
</dbReference>
<reference evidence="10" key="1">
    <citation type="journal article" date="2019" name="Int. J. Syst. Evol. Microbiol.">
        <title>The Global Catalogue of Microorganisms (GCM) 10K type strain sequencing project: providing services to taxonomists for standard genome sequencing and annotation.</title>
        <authorList>
            <consortium name="The Broad Institute Genomics Platform"/>
            <consortium name="The Broad Institute Genome Sequencing Center for Infectious Disease"/>
            <person name="Wu L."/>
            <person name="Ma J."/>
        </authorList>
    </citation>
    <scope>NUCLEOTIDE SEQUENCE [LARGE SCALE GENOMIC DNA]</scope>
    <source>
        <strain evidence="10">CGMCC 1.16305</strain>
    </source>
</reference>
<dbReference type="EMBL" id="JBHTCO010000001">
    <property type="protein sequence ID" value="MFC7391530.1"/>
    <property type="molecule type" value="Genomic_DNA"/>
</dbReference>
<keyword evidence="6" id="KW-0472">Membrane</keyword>
<dbReference type="PROSITE" id="PS00690">
    <property type="entry name" value="DEAH_ATP_HELICASE"/>
    <property type="match status" value="1"/>
</dbReference>
<evidence type="ECO:0000256" key="3">
    <source>
        <dbReference type="ARBA" id="ARBA00022806"/>
    </source>
</evidence>
<evidence type="ECO:0000256" key="1">
    <source>
        <dbReference type="ARBA" id="ARBA00022741"/>
    </source>
</evidence>
<protein>
    <submittedName>
        <fullName evidence="9">RecQ family ATP-dependent DNA helicase</fullName>
        <ecNumber evidence="9">3.6.4.12</ecNumber>
    </submittedName>
</protein>
<dbReference type="Pfam" id="PF00271">
    <property type="entry name" value="Helicase_C"/>
    <property type="match status" value="1"/>
</dbReference>
<dbReference type="PANTHER" id="PTHR13710:SF84">
    <property type="entry name" value="ATP-DEPENDENT DNA HELICASE RECS-RELATED"/>
    <property type="match status" value="1"/>
</dbReference>
<evidence type="ECO:0000259" key="8">
    <source>
        <dbReference type="PROSITE" id="PS51194"/>
    </source>
</evidence>
<accession>A0ABW2PV03</accession>
<dbReference type="Pfam" id="PF00270">
    <property type="entry name" value="DEAD"/>
    <property type="match status" value="1"/>
</dbReference>
<dbReference type="InterPro" id="IPR011545">
    <property type="entry name" value="DEAD/DEAH_box_helicase_dom"/>
</dbReference>
<dbReference type="GO" id="GO:0003678">
    <property type="term" value="F:DNA helicase activity"/>
    <property type="evidence" value="ECO:0007669"/>
    <property type="project" value="UniProtKB-EC"/>
</dbReference>
<proteinExistence type="predicted"/>
<dbReference type="EC" id="3.6.4.12" evidence="9"/>
<name>A0ABW2PV03_9BACL</name>
<dbReference type="CDD" id="cd17920">
    <property type="entry name" value="DEXHc_RecQ"/>
    <property type="match status" value="1"/>
</dbReference>
<gene>
    <name evidence="9" type="ORF">ACFQRG_00700</name>
</gene>
<dbReference type="PROSITE" id="PS51192">
    <property type="entry name" value="HELICASE_ATP_BIND_1"/>
    <property type="match status" value="1"/>
</dbReference>
<evidence type="ECO:0000256" key="2">
    <source>
        <dbReference type="ARBA" id="ARBA00022801"/>
    </source>
</evidence>
<keyword evidence="1" id="KW-0547">Nucleotide-binding</keyword>
<feature type="transmembrane region" description="Helical" evidence="6">
    <location>
        <begin position="45"/>
        <end position="68"/>
    </location>
</feature>
<evidence type="ECO:0000256" key="4">
    <source>
        <dbReference type="ARBA" id="ARBA00022840"/>
    </source>
</evidence>
<organism evidence="9 10">
    <name type="scientific">Scopulibacillus cellulosilyticus</name>
    <dbReference type="NCBI Taxonomy" id="2665665"/>
    <lineage>
        <taxon>Bacteria</taxon>
        <taxon>Bacillati</taxon>
        <taxon>Bacillota</taxon>
        <taxon>Bacilli</taxon>
        <taxon>Bacillales</taxon>
        <taxon>Sporolactobacillaceae</taxon>
        <taxon>Scopulibacillus</taxon>
    </lineage>
</organism>
<keyword evidence="3 9" id="KW-0347">Helicase</keyword>
<dbReference type="Gene3D" id="3.40.50.300">
    <property type="entry name" value="P-loop containing nucleotide triphosphate hydrolases"/>
    <property type="match status" value="2"/>
</dbReference>
<dbReference type="InterPro" id="IPR001650">
    <property type="entry name" value="Helicase_C-like"/>
</dbReference>
<dbReference type="GO" id="GO:0016787">
    <property type="term" value="F:hydrolase activity"/>
    <property type="evidence" value="ECO:0007669"/>
    <property type="project" value="UniProtKB-KW"/>
</dbReference>
<dbReference type="Proteomes" id="UP001596505">
    <property type="component" value="Unassembled WGS sequence"/>
</dbReference>
<dbReference type="RefSeq" id="WP_380962622.1">
    <property type="nucleotide sequence ID" value="NZ_JBHTCO010000001.1"/>
</dbReference>
<feature type="domain" description="Helicase C-terminal" evidence="8">
    <location>
        <begin position="218"/>
        <end position="365"/>
    </location>
</feature>
<dbReference type="PROSITE" id="PS51194">
    <property type="entry name" value="HELICASE_CTER"/>
    <property type="match status" value="1"/>
</dbReference>
<keyword evidence="2 9" id="KW-0378">Hydrolase</keyword>
<evidence type="ECO:0000256" key="5">
    <source>
        <dbReference type="ARBA" id="ARBA00023125"/>
    </source>
</evidence>
<evidence type="ECO:0000313" key="9">
    <source>
        <dbReference type="EMBL" id="MFC7391530.1"/>
    </source>
</evidence>
<dbReference type="SMART" id="SM00490">
    <property type="entry name" value="HELICc"/>
    <property type="match status" value="1"/>
</dbReference>
<dbReference type="InterPro" id="IPR004589">
    <property type="entry name" value="DNA_helicase_ATP-dep_RecQ"/>
</dbReference>
<dbReference type="InterPro" id="IPR027417">
    <property type="entry name" value="P-loop_NTPase"/>
</dbReference>
<keyword evidence="4" id="KW-0067">ATP-binding</keyword>
<evidence type="ECO:0000256" key="6">
    <source>
        <dbReference type="SAM" id="Phobius"/>
    </source>
</evidence>
<keyword evidence="10" id="KW-1185">Reference proteome</keyword>